<feature type="transmembrane region" description="Helical" evidence="5">
    <location>
        <begin position="230"/>
        <end position="253"/>
    </location>
</feature>
<feature type="transmembrane region" description="Helical" evidence="5">
    <location>
        <begin position="190"/>
        <end position="209"/>
    </location>
</feature>
<evidence type="ECO:0000313" key="7">
    <source>
        <dbReference type="Proteomes" id="UP000427906"/>
    </source>
</evidence>
<evidence type="ECO:0000256" key="3">
    <source>
        <dbReference type="ARBA" id="ARBA00022989"/>
    </source>
</evidence>
<comment type="similarity">
    <text evidence="5">Belongs to the 4-toluene sulfonate uptake permease (TSUP) (TC 2.A.102) family.</text>
</comment>
<dbReference type="RefSeq" id="WP_155317953.1">
    <property type="nucleotide sequence ID" value="NZ_AP021874.1"/>
</dbReference>
<dbReference type="Pfam" id="PF01925">
    <property type="entry name" value="TauE"/>
    <property type="match status" value="1"/>
</dbReference>
<dbReference type="KEGG" id="dalk:DSCA_38960"/>
<feature type="transmembrane region" description="Helical" evidence="5">
    <location>
        <begin position="259"/>
        <end position="282"/>
    </location>
</feature>
<gene>
    <name evidence="6" type="ORF">DSCA_38960</name>
</gene>
<comment type="subcellular location">
    <subcellularLocation>
        <location evidence="5">Cell membrane</location>
        <topology evidence="5">Multi-pass membrane protein</topology>
    </subcellularLocation>
    <subcellularLocation>
        <location evidence="1">Membrane</location>
        <topology evidence="1">Multi-pass membrane protein</topology>
    </subcellularLocation>
</comment>
<dbReference type="AlphaFoldDB" id="A0A5K7YL73"/>
<feature type="transmembrane region" description="Helical" evidence="5">
    <location>
        <begin position="38"/>
        <end position="58"/>
    </location>
</feature>
<keyword evidence="3 5" id="KW-1133">Transmembrane helix</keyword>
<feature type="transmembrane region" description="Helical" evidence="5">
    <location>
        <begin position="124"/>
        <end position="142"/>
    </location>
</feature>
<dbReference type="PANTHER" id="PTHR43701:SF12">
    <property type="entry name" value="MEMBRANE TRANSPORTER PROTEIN YTNM-RELATED"/>
    <property type="match status" value="1"/>
</dbReference>
<organism evidence="6 7">
    <name type="scientific">Desulfosarcina alkanivorans</name>
    <dbReference type="NCBI Taxonomy" id="571177"/>
    <lineage>
        <taxon>Bacteria</taxon>
        <taxon>Pseudomonadati</taxon>
        <taxon>Thermodesulfobacteriota</taxon>
        <taxon>Desulfobacteria</taxon>
        <taxon>Desulfobacterales</taxon>
        <taxon>Desulfosarcinaceae</taxon>
        <taxon>Desulfosarcina</taxon>
    </lineage>
</organism>
<protein>
    <recommendedName>
        <fullName evidence="5">Probable membrane transporter protein</fullName>
    </recommendedName>
</protein>
<dbReference type="PANTHER" id="PTHR43701">
    <property type="entry name" value="MEMBRANE TRANSPORTER PROTEIN MJ0441-RELATED"/>
    <property type="match status" value="1"/>
</dbReference>
<keyword evidence="4 5" id="KW-0472">Membrane</keyword>
<feature type="transmembrane region" description="Helical" evidence="5">
    <location>
        <begin position="162"/>
        <end position="184"/>
    </location>
</feature>
<keyword evidence="2 5" id="KW-0812">Transmembrane</keyword>
<keyword evidence="7" id="KW-1185">Reference proteome</keyword>
<feature type="transmembrane region" description="Helical" evidence="5">
    <location>
        <begin position="78"/>
        <end position="95"/>
    </location>
</feature>
<dbReference type="InterPro" id="IPR051598">
    <property type="entry name" value="TSUP/Inactive_protease-like"/>
</dbReference>
<keyword evidence="5" id="KW-1003">Cell membrane</keyword>
<feature type="transmembrane region" description="Helical" evidence="5">
    <location>
        <begin position="289"/>
        <end position="308"/>
    </location>
</feature>
<sequence>MGNSTSEKVAGWEVARDLEGKKKTILERMIPEWRHMKAAMGGIFVFFLVFLLGCWLAGNPFEPTVRIQSPYSVAHGLQGNSWHIVWSVVLLAAFFEFMDASAGMGFGTALTPILLVLGFDPKQIVPVVMIQQGVAGLVGAFLHREFENVEWKFKPMSETVKLWFIIGVVGCIAVSVSIIGVYKILHVDKVWIKLYVAVLLVMMGGVSLFQGRKDKPYKPGKMIGFAALAGFNKGVGGGGYGPVVTIGGLIAGVPVKSMLAVTAICEGTVSGFSIIVWLALLTSGVQIDYLLLPSFMIATMFSAIAAPYMTRVFPEKLWKIVVPAYCLVVAAICFWKIVPSIMAKLVGA</sequence>
<dbReference type="GO" id="GO:0005886">
    <property type="term" value="C:plasma membrane"/>
    <property type="evidence" value="ECO:0007669"/>
    <property type="project" value="UniProtKB-SubCell"/>
</dbReference>
<dbReference type="EMBL" id="AP021874">
    <property type="protein sequence ID" value="BBO69966.1"/>
    <property type="molecule type" value="Genomic_DNA"/>
</dbReference>
<name>A0A5K7YL73_9BACT</name>
<evidence type="ECO:0000256" key="1">
    <source>
        <dbReference type="ARBA" id="ARBA00004141"/>
    </source>
</evidence>
<evidence type="ECO:0000256" key="2">
    <source>
        <dbReference type="ARBA" id="ARBA00022692"/>
    </source>
</evidence>
<evidence type="ECO:0000256" key="4">
    <source>
        <dbReference type="ARBA" id="ARBA00023136"/>
    </source>
</evidence>
<dbReference type="OrthoDB" id="5413082at2"/>
<evidence type="ECO:0000256" key="5">
    <source>
        <dbReference type="RuleBase" id="RU363041"/>
    </source>
</evidence>
<dbReference type="InterPro" id="IPR002781">
    <property type="entry name" value="TM_pro_TauE-like"/>
</dbReference>
<reference evidence="6 7" key="1">
    <citation type="submission" date="2019-11" db="EMBL/GenBank/DDBJ databases">
        <title>Comparative genomics of hydrocarbon-degrading Desulfosarcina strains.</title>
        <authorList>
            <person name="Watanabe M."/>
            <person name="Kojima H."/>
            <person name="Fukui M."/>
        </authorList>
    </citation>
    <scope>NUCLEOTIDE SEQUENCE [LARGE SCALE GENOMIC DNA]</scope>
    <source>
        <strain evidence="6 7">PL12</strain>
    </source>
</reference>
<dbReference type="Proteomes" id="UP000427906">
    <property type="component" value="Chromosome"/>
</dbReference>
<feature type="transmembrane region" description="Helical" evidence="5">
    <location>
        <begin position="320"/>
        <end position="338"/>
    </location>
</feature>
<accession>A0A5K7YL73</accession>
<evidence type="ECO:0000313" key="6">
    <source>
        <dbReference type="EMBL" id="BBO69966.1"/>
    </source>
</evidence>
<proteinExistence type="inferred from homology"/>